<dbReference type="InterPro" id="IPR006183">
    <property type="entry name" value="Pgluconate_DH"/>
</dbReference>
<feature type="chain" id="PRO_5013018260" description="6-phosphogluconate dehydrogenase NADP-binding domain-containing protein" evidence="1">
    <location>
        <begin position="29"/>
        <end position="149"/>
    </location>
</feature>
<dbReference type="Gene3D" id="3.40.50.720">
    <property type="entry name" value="NAD(P)-binding Rossmann-like Domain"/>
    <property type="match status" value="1"/>
</dbReference>
<feature type="signal peptide" evidence="1">
    <location>
        <begin position="1"/>
        <end position="28"/>
    </location>
</feature>
<dbReference type="InterPro" id="IPR036291">
    <property type="entry name" value="NAD(P)-bd_dom_sf"/>
</dbReference>
<dbReference type="VEuPathDB" id="FungiDB:AJ78_04743"/>
<dbReference type="Proteomes" id="UP000182235">
    <property type="component" value="Unassembled WGS sequence"/>
</dbReference>
<keyword evidence="4" id="KW-1185">Reference proteome</keyword>
<keyword evidence="1" id="KW-0732">Signal</keyword>
<dbReference type="OrthoDB" id="434986at2759"/>
<evidence type="ECO:0000256" key="1">
    <source>
        <dbReference type="SAM" id="SignalP"/>
    </source>
</evidence>
<protein>
    <recommendedName>
        <fullName evidence="2">6-phosphogluconate dehydrogenase NADP-binding domain-containing protein</fullName>
    </recommendedName>
</protein>
<dbReference type="STRING" id="1447872.A0A1J9PEL9"/>
<sequence>MRTLHYYQNNQPFLPLNLSNILASLVLAAWAQWCPSGSQSLASTYHFGDVKNSNVDEAISMSRNEKKMKRKISGCYDMHKFAESVKHAVVEGSGNDLRKGDIMFDGGNENYRKTERRRRELEPKGISWVGMGLTGGYPSARHGPSVALG</sequence>
<dbReference type="SUPFAM" id="SSF51735">
    <property type="entry name" value="NAD(P)-binding Rossmann-fold domains"/>
    <property type="match status" value="1"/>
</dbReference>
<dbReference type="GO" id="GO:0004616">
    <property type="term" value="F:phosphogluconate dehydrogenase (decarboxylating) activity"/>
    <property type="evidence" value="ECO:0007669"/>
    <property type="project" value="InterPro"/>
</dbReference>
<feature type="domain" description="6-phosphogluconate dehydrogenase NADP-binding" evidence="2">
    <location>
        <begin position="82"/>
        <end position="147"/>
    </location>
</feature>
<evidence type="ECO:0000313" key="4">
    <source>
        <dbReference type="Proteomes" id="UP000182235"/>
    </source>
</evidence>
<organism evidence="3 4">
    <name type="scientific">Emergomyces pasteurianus Ep9510</name>
    <dbReference type="NCBI Taxonomy" id="1447872"/>
    <lineage>
        <taxon>Eukaryota</taxon>
        <taxon>Fungi</taxon>
        <taxon>Dikarya</taxon>
        <taxon>Ascomycota</taxon>
        <taxon>Pezizomycotina</taxon>
        <taxon>Eurotiomycetes</taxon>
        <taxon>Eurotiomycetidae</taxon>
        <taxon>Onygenales</taxon>
        <taxon>Ajellomycetaceae</taxon>
        <taxon>Emergomyces</taxon>
    </lineage>
</organism>
<accession>A0A1J9PEL9</accession>
<name>A0A1J9PEL9_9EURO</name>
<proteinExistence type="predicted"/>
<dbReference type="AlphaFoldDB" id="A0A1J9PEL9"/>
<evidence type="ECO:0000259" key="2">
    <source>
        <dbReference type="Pfam" id="PF03446"/>
    </source>
</evidence>
<dbReference type="Pfam" id="PF03446">
    <property type="entry name" value="NAD_binding_2"/>
    <property type="match status" value="1"/>
</dbReference>
<reference evidence="3 4" key="1">
    <citation type="submission" date="2015-07" db="EMBL/GenBank/DDBJ databases">
        <title>Emmonsia species relationships and genome sequence.</title>
        <authorList>
            <consortium name="The Broad Institute Genomics Platform"/>
            <person name="Cuomo C.A."/>
            <person name="Munoz J.F."/>
            <person name="Imamovic A."/>
            <person name="Priest M.E."/>
            <person name="Young S."/>
            <person name="Clay O.K."/>
            <person name="McEwen J.G."/>
        </authorList>
    </citation>
    <scope>NUCLEOTIDE SEQUENCE [LARGE SCALE GENOMIC DNA]</scope>
    <source>
        <strain evidence="3 4">UAMH 9510</strain>
    </source>
</reference>
<comment type="caution">
    <text evidence="3">The sequence shown here is derived from an EMBL/GenBank/DDBJ whole genome shotgun (WGS) entry which is preliminary data.</text>
</comment>
<dbReference type="InterPro" id="IPR006115">
    <property type="entry name" value="6PGDH_NADP-bd"/>
</dbReference>
<gene>
    <name evidence="3" type="ORF">AJ78_04743</name>
</gene>
<dbReference type="PANTHER" id="PTHR11811">
    <property type="entry name" value="6-PHOSPHOGLUCONATE DEHYDROGENASE"/>
    <property type="match status" value="1"/>
</dbReference>
<dbReference type="GO" id="GO:0050661">
    <property type="term" value="F:NADP binding"/>
    <property type="evidence" value="ECO:0007669"/>
    <property type="project" value="InterPro"/>
</dbReference>
<evidence type="ECO:0000313" key="3">
    <source>
        <dbReference type="EMBL" id="OJD14960.1"/>
    </source>
</evidence>
<dbReference type="EMBL" id="LGRN01000185">
    <property type="protein sequence ID" value="OJD14960.1"/>
    <property type="molecule type" value="Genomic_DNA"/>
</dbReference>